<feature type="region of interest" description="Disordered" evidence="3">
    <location>
        <begin position="315"/>
        <end position="340"/>
    </location>
</feature>
<name>A0ABW4FTK6_9PSEU</name>
<dbReference type="PANTHER" id="PTHR30160:SF1">
    <property type="entry name" value="LIPOPOLYSACCHARIDE 1,2-N-ACETYLGLUCOSAMINETRANSFERASE-RELATED"/>
    <property type="match status" value="1"/>
</dbReference>
<keyword evidence="2" id="KW-0808">Transferase</keyword>
<accession>A0ABW4FTK6</accession>
<evidence type="ECO:0000256" key="2">
    <source>
        <dbReference type="ARBA" id="ARBA00022679"/>
    </source>
</evidence>
<sequence>MDENIVLALRALHLGDLLVAVPALRALRRAHPEHRIVLATPQAMAPLVEWTGAVDELLPTPDPAGLRWDRPPPDLVVNLHGTGPQSHRALDALAPRRRVGFRAPGWDGPAWDDVAARHPHERERWCALLEHHSVPADPTDLRLPTPGHVHAGRAGAPVLVHPGARFGAKRWPAPRFGELAAALDRAGRHVLLTGTVDERPLARSVALIAGLPVHRVLAGRTDLVRLCSLVAGAAVVVSGDTGIAHLAAAFGTPSVTLFGPVDAAQWGPPPDGPHLALGDATVRRGDPFAEDPDPALLAVGVDKVLRAVAAAQRLAREPMNEGSADERPSSSRRAGGRTGC</sequence>
<gene>
    <name evidence="4" type="ORF">ACFSCY_30025</name>
</gene>
<dbReference type="Pfam" id="PF01075">
    <property type="entry name" value="Glyco_transf_9"/>
    <property type="match status" value="1"/>
</dbReference>
<keyword evidence="5" id="KW-1185">Reference proteome</keyword>
<keyword evidence="1" id="KW-0328">Glycosyltransferase</keyword>
<dbReference type="SUPFAM" id="SSF53756">
    <property type="entry name" value="UDP-Glycosyltransferase/glycogen phosphorylase"/>
    <property type="match status" value="1"/>
</dbReference>
<organism evidence="4 5">
    <name type="scientific">Pseudonocardia aurantiaca</name>
    <dbReference type="NCBI Taxonomy" id="75290"/>
    <lineage>
        <taxon>Bacteria</taxon>
        <taxon>Bacillati</taxon>
        <taxon>Actinomycetota</taxon>
        <taxon>Actinomycetes</taxon>
        <taxon>Pseudonocardiales</taxon>
        <taxon>Pseudonocardiaceae</taxon>
        <taxon>Pseudonocardia</taxon>
    </lineage>
</organism>
<dbReference type="PANTHER" id="PTHR30160">
    <property type="entry name" value="TETRAACYLDISACCHARIDE 4'-KINASE-RELATED"/>
    <property type="match status" value="1"/>
</dbReference>
<dbReference type="EMBL" id="JBHUCP010000026">
    <property type="protein sequence ID" value="MFD1533667.1"/>
    <property type="molecule type" value="Genomic_DNA"/>
</dbReference>
<dbReference type="RefSeq" id="WP_343979450.1">
    <property type="nucleotide sequence ID" value="NZ_BAAAJG010000011.1"/>
</dbReference>
<proteinExistence type="predicted"/>
<evidence type="ECO:0000313" key="5">
    <source>
        <dbReference type="Proteomes" id="UP001597145"/>
    </source>
</evidence>
<dbReference type="CDD" id="cd03789">
    <property type="entry name" value="GT9_LPS_heptosyltransferase"/>
    <property type="match status" value="1"/>
</dbReference>
<evidence type="ECO:0000313" key="4">
    <source>
        <dbReference type="EMBL" id="MFD1533667.1"/>
    </source>
</evidence>
<evidence type="ECO:0000256" key="3">
    <source>
        <dbReference type="SAM" id="MobiDB-lite"/>
    </source>
</evidence>
<dbReference type="Gene3D" id="3.40.50.2000">
    <property type="entry name" value="Glycogen Phosphorylase B"/>
    <property type="match status" value="2"/>
</dbReference>
<comment type="caution">
    <text evidence="4">The sequence shown here is derived from an EMBL/GenBank/DDBJ whole genome shotgun (WGS) entry which is preliminary data.</text>
</comment>
<dbReference type="InterPro" id="IPR051199">
    <property type="entry name" value="LPS_LOS_Heptosyltrfase"/>
</dbReference>
<dbReference type="Proteomes" id="UP001597145">
    <property type="component" value="Unassembled WGS sequence"/>
</dbReference>
<dbReference type="InterPro" id="IPR002201">
    <property type="entry name" value="Glyco_trans_9"/>
</dbReference>
<protein>
    <submittedName>
        <fullName evidence="4">Glycosyltransferase family 9 protein</fullName>
    </submittedName>
</protein>
<feature type="compositionally biased region" description="Basic and acidic residues" evidence="3">
    <location>
        <begin position="315"/>
        <end position="329"/>
    </location>
</feature>
<evidence type="ECO:0000256" key="1">
    <source>
        <dbReference type="ARBA" id="ARBA00022676"/>
    </source>
</evidence>
<reference evidence="5" key="1">
    <citation type="journal article" date="2019" name="Int. J. Syst. Evol. Microbiol.">
        <title>The Global Catalogue of Microorganisms (GCM) 10K type strain sequencing project: providing services to taxonomists for standard genome sequencing and annotation.</title>
        <authorList>
            <consortium name="The Broad Institute Genomics Platform"/>
            <consortium name="The Broad Institute Genome Sequencing Center for Infectious Disease"/>
            <person name="Wu L."/>
            <person name="Ma J."/>
        </authorList>
    </citation>
    <scope>NUCLEOTIDE SEQUENCE [LARGE SCALE GENOMIC DNA]</scope>
    <source>
        <strain evidence="5">JCM 12165</strain>
    </source>
</reference>